<feature type="region of interest" description="Disordered" evidence="1">
    <location>
        <begin position="1"/>
        <end position="36"/>
    </location>
</feature>
<dbReference type="EMBL" id="CP000271">
    <property type="protein sequence ID" value="ABE34089.1"/>
    <property type="molecule type" value="Genomic_DNA"/>
</dbReference>
<accession>Q13PA0</accession>
<feature type="compositionally biased region" description="Low complexity" evidence="1">
    <location>
        <begin position="1"/>
        <end position="14"/>
    </location>
</feature>
<proteinExistence type="predicted"/>
<evidence type="ECO:0000313" key="2">
    <source>
        <dbReference type="EMBL" id="ABE34089.1"/>
    </source>
</evidence>
<gene>
    <name evidence="2" type="ORF">Bxe_B1879</name>
</gene>
<reference evidence="2 3" key="1">
    <citation type="journal article" date="2006" name="Proc. Natl. Acad. Sci. U.S.A.">
        <title>Burkholderia xenovorans LB400 harbors a multi-replicon, 9.73-Mbp genome shaped for versatility.</title>
        <authorList>
            <person name="Chain P.S."/>
            <person name="Denef V.J."/>
            <person name="Konstantinidis K.T."/>
            <person name="Vergez L.M."/>
            <person name="Agullo L."/>
            <person name="Reyes V.L."/>
            <person name="Hauser L."/>
            <person name="Cordova M."/>
            <person name="Gomez L."/>
            <person name="Gonzalez M."/>
            <person name="Land M."/>
            <person name="Lao V."/>
            <person name="Larimer F."/>
            <person name="LiPuma J.J."/>
            <person name="Mahenthiralingam E."/>
            <person name="Malfatti S.A."/>
            <person name="Marx C.J."/>
            <person name="Parnell J.J."/>
            <person name="Ramette A."/>
            <person name="Richardson P."/>
            <person name="Seeger M."/>
            <person name="Smith D."/>
            <person name="Spilker T."/>
            <person name="Sul W.J."/>
            <person name="Tsoi T.V."/>
            <person name="Ulrich L.E."/>
            <person name="Zhulin I.B."/>
            <person name="Tiedje J.M."/>
        </authorList>
    </citation>
    <scope>NUCLEOTIDE SEQUENCE [LARGE SCALE GENOMIC DNA]</scope>
    <source>
        <strain evidence="2 3">LB400</strain>
    </source>
</reference>
<dbReference type="KEGG" id="bxe:Bxe_B1879"/>
<dbReference type="AlphaFoldDB" id="Q13PA0"/>
<evidence type="ECO:0000256" key="1">
    <source>
        <dbReference type="SAM" id="MobiDB-lite"/>
    </source>
</evidence>
<evidence type="ECO:0000313" key="3">
    <source>
        <dbReference type="Proteomes" id="UP000001817"/>
    </source>
</evidence>
<dbReference type="Proteomes" id="UP000001817">
    <property type="component" value="Chromosome 2"/>
</dbReference>
<organism evidence="2 3">
    <name type="scientific">Paraburkholderia xenovorans (strain LB400)</name>
    <dbReference type="NCBI Taxonomy" id="266265"/>
    <lineage>
        <taxon>Bacteria</taxon>
        <taxon>Pseudomonadati</taxon>
        <taxon>Pseudomonadota</taxon>
        <taxon>Betaproteobacteria</taxon>
        <taxon>Burkholderiales</taxon>
        <taxon>Burkholderiaceae</taxon>
        <taxon>Paraburkholderia</taxon>
    </lineage>
</organism>
<protein>
    <submittedName>
        <fullName evidence="2">Uncharacterized protein</fullName>
    </submittedName>
</protein>
<name>Q13PA0_PARXL</name>
<sequence length="96" mass="10235">MFSGGSRSATGRASAHLRTSCASHPTLRPDSNRGSGKLFSRTSFCTVVGDKESASATSFREKQIFIAVSTFRLLPITPYSHGTASNTNDVGMSRYG</sequence>
<keyword evidence="3" id="KW-1185">Reference proteome</keyword>